<evidence type="ECO:0000313" key="3">
    <source>
        <dbReference type="EMBL" id="KAK9827467.1"/>
    </source>
</evidence>
<dbReference type="InterPro" id="IPR036339">
    <property type="entry name" value="PUB-like_dom_sf"/>
</dbReference>
<dbReference type="Pfam" id="PF09409">
    <property type="entry name" value="PUB"/>
    <property type="match status" value="1"/>
</dbReference>
<dbReference type="AlphaFoldDB" id="A0AAW1R190"/>
<dbReference type="Pfam" id="PF08325">
    <property type="entry name" value="WLM"/>
    <property type="match status" value="1"/>
</dbReference>
<dbReference type="PANTHER" id="PTHR47796:SF1">
    <property type="entry name" value="OS08G0500800 PROTEIN"/>
    <property type="match status" value="1"/>
</dbReference>
<evidence type="ECO:0000259" key="2">
    <source>
        <dbReference type="PROSITE" id="PS51397"/>
    </source>
</evidence>
<feature type="region of interest" description="Disordered" evidence="1">
    <location>
        <begin position="429"/>
        <end position="456"/>
    </location>
</feature>
<feature type="region of interest" description="Disordered" evidence="1">
    <location>
        <begin position="375"/>
        <end position="396"/>
    </location>
</feature>
<reference evidence="3 4" key="1">
    <citation type="journal article" date="2024" name="Nat. Commun.">
        <title>Phylogenomics reveals the evolutionary origins of lichenization in chlorophyte algae.</title>
        <authorList>
            <person name="Puginier C."/>
            <person name="Libourel C."/>
            <person name="Otte J."/>
            <person name="Skaloud P."/>
            <person name="Haon M."/>
            <person name="Grisel S."/>
            <person name="Petersen M."/>
            <person name="Berrin J.G."/>
            <person name="Delaux P.M."/>
            <person name="Dal Grande F."/>
            <person name="Keller J."/>
        </authorList>
    </citation>
    <scope>NUCLEOTIDE SEQUENCE [LARGE SCALE GENOMIC DNA]</scope>
    <source>
        <strain evidence="3 4">SAG 2145</strain>
    </source>
</reference>
<dbReference type="InterPro" id="IPR018997">
    <property type="entry name" value="PUB_domain"/>
</dbReference>
<feature type="domain" description="WLM" evidence="2">
    <location>
        <begin position="126"/>
        <end position="298"/>
    </location>
</feature>
<dbReference type="PROSITE" id="PS51397">
    <property type="entry name" value="WLM"/>
    <property type="match status" value="1"/>
</dbReference>
<dbReference type="Gene3D" id="1.20.58.2190">
    <property type="match status" value="1"/>
</dbReference>
<accession>A0AAW1R190</accession>
<evidence type="ECO:0000256" key="1">
    <source>
        <dbReference type="SAM" id="MobiDB-lite"/>
    </source>
</evidence>
<dbReference type="SUPFAM" id="SSF54236">
    <property type="entry name" value="Ubiquitin-like"/>
    <property type="match status" value="1"/>
</dbReference>
<dbReference type="PANTHER" id="PTHR47796">
    <property type="entry name" value="ZINC METALLOPROTEINASE-LIKE PROTEIN"/>
    <property type="match status" value="1"/>
</dbReference>
<dbReference type="Proteomes" id="UP001438707">
    <property type="component" value="Unassembled WGS sequence"/>
</dbReference>
<feature type="compositionally biased region" description="Basic and acidic residues" evidence="1">
    <location>
        <begin position="378"/>
        <end position="391"/>
    </location>
</feature>
<proteinExistence type="predicted"/>
<comment type="caution">
    <text evidence="3">The sequence shown here is derived from an EMBL/GenBank/DDBJ whole genome shotgun (WGS) entry which is preliminary data.</text>
</comment>
<name>A0AAW1R190_9CHLO</name>
<gene>
    <name evidence="3" type="ORF">WJX74_004216</name>
</gene>
<feature type="region of interest" description="Disordered" evidence="1">
    <location>
        <begin position="539"/>
        <end position="578"/>
    </location>
</feature>
<dbReference type="InterPro" id="IPR029071">
    <property type="entry name" value="Ubiquitin-like_domsf"/>
</dbReference>
<dbReference type="SMART" id="SM00580">
    <property type="entry name" value="PUG"/>
    <property type="match status" value="1"/>
</dbReference>
<dbReference type="InterPro" id="IPR013536">
    <property type="entry name" value="WLM_dom"/>
</dbReference>
<dbReference type="EMBL" id="JALJOS010000018">
    <property type="protein sequence ID" value="KAK9827467.1"/>
    <property type="molecule type" value="Genomic_DNA"/>
</dbReference>
<protein>
    <recommendedName>
        <fullName evidence="2">WLM domain-containing protein</fullName>
    </recommendedName>
</protein>
<keyword evidence="4" id="KW-1185">Reference proteome</keyword>
<evidence type="ECO:0000313" key="4">
    <source>
        <dbReference type="Proteomes" id="UP001438707"/>
    </source>
</evidence>
<dbReference type="Gene3D" id="3.10.20.90">
    <property type="entry name" value="Phosphatidylinositol 3-kinase Catalytic Subunit, Chain A, domain 1"/>
    <property type="match status" value="1"/>
</dbReference>
<feature type="compositionally biased region" description="Low complexity" evidence="1">
    <location>
        <begin position="447"/>
        <end position="456"/>
    </location>
</feature>
<organism evidence="3 4">
    <name type="scientific">Apatococcus lobatus</name>
    <dbReference type="NCBI Taxonomy" id="904363"/>
    <lineage>
        <taxon>Eukaryota</taxon>
        <taxon>Viridiplantae</taxon>
        <taxon>Chlorophyta</taxon>
        <taxon>core chlorophytes</taxon>
        <taxon>Trebouxiophyceae</taxon>
        <taxon>Chlorellales</taxon>
        <taxon>Chlorellaceae</taxon>
        <taxon>Apatococcus</taxon>
    </lineage>
</organism>
<feature type="region of interest" description="Disordered" evidence="1">
    <location>
        <begin position="476"/>
        <end position="497"/>
    </location>
</feature>
<sequence length="702" mass="72836">MTSASQSLRVTVNGKTQEIGPLRQESLVLQLQQLLEQATGLAPSTMKLFLSGTSKGILRLEDVGSKSLTEAGIKLGSKVMLTGSTAAELDSIVNAHDLPGLAPLDHDLLRSRERAAASNSATTALPSGPYTFGRFESWQQPCLSPPPSAALKLLHRLAADPGIVAVMRKHRWEVGLLSEMPPEGKVGVSAMCILGYNVNAGQEISLRLRTDDLKGFRRYDRIHETLCHELAHMVHSEHDANFKALNSLLLKESAALDWTQGAGHRAAAAAAAPSEAGQSFSAPHGRLMAATAASSGRTLAQLSSHDPITGASVAAGSQIPGMGHVDPTTAAAEAAMARLGGTQGLQPSLIHESQPPRPRESNAEAIAQHVLHPSGTSAEHHCNEPPHRSSHDGVTADCGTAMDEDVAMAMPTELHNACVISPEHLKDSAAAGGGIADGSHEQQISDHASAASHKAPAAQCADKDAFTNGCLTHEASSAQRADDDAWTSTSLPDAGAELGTIPMDAAEESMSASATVPHASAVGAAAAVSTANASIESASRSASLPQAHAHHVDSPAAKLHTAANGTAHQSTASGSSAAELEAGTSAFGTADGNEDPGAARYRRAAQAAQDLVREAGGADGARALATLATILQNVLDHPNEDKFRHIRLSNPAFMSRAGRFPASLQLLQLAGFSAVAQELRWQRNDPGLVWLSLAALRSTQAA</sequence>
<dbReference type="SUPFAM" id="SSF143503">
    <property type="entry name" value="PUG domain-like"/>
    <property type="match status" value="1"/>
</dbReference>